<sequence length="290" mass="33013">MYVKSIFLTFIALLELSHGITQIWEDRRCGFINGIDVRCESGQCCSKYGWCGATSEHCVKSCKSQCQKKSNPLLKIRQANTSSDRVIENCQKPGTFAITFDDGPGPNTDKLLDYLKEARVKVTFFVVGEMLETPSGVATLKRAFADGHHIASHTYHHIDLAKATPRKVRQEMQRTSDIIFHTIGKRPRYMRPPYGSYNQGTLDVLHDMGYKVIYWNLDTFDWKHQDPRKTIAVYEDALKESSPGSSFITLQHDIQESTIKSTKEILNLVKSKGFRITTVPDCLDDSKLYF</sequence>
<name>A0ABR2WKC3_9FUNG</name>
<dbReference type="InterPro" id="IPR036861">
    <property type="entry name" value="Endochitinase-like_sf"/>
</dbReference>
<evidence type="ECO:0000256" key="4">
    <source>
        <dbReference type="ARBA" id="ARBA00022729"/>
    </source>
</evidence>
<evidence type="ECO:0000256" key="6">
    <source>
        <dbReference type="ARBA" id="ARBA00023277"/>
    </source>
</evidence>
<keyword evidence="5" id="KW-0378">Hydrolase</keyword>
<feature type="domain" description="Chitin-binding type-1" evidence="9">
    <location>
        <begin position="26"/>
        <end position="68"/>
    </location>
</feature>
<accession>A0ABR2WKC3</accession>
<evidence type="ECO:0000259" key="10">
    <source>
        <dbReference type="PROSITE" id="PS51677"/>
    </source>
</evidence>
<evidence type="ECO:0000313" key="11">
    <source>
        <dbReference type="EMBL" id="KAK9761924.1"/>
    </source>
</evidence>
<dbReference type="PANTHER" id="PTHR46471">
    <property type="entry name" value="CHITIN DEACETYLASE"/>
    <property type="match status" value="1"/>
</dbReference>
<dbReference type="CDD" id="cd00035">
    <property type="entry name" value="ChtBD1"/>
    <property type="match status" value="1"/>
</dbReference>
<comment type="caution">
    <text evidence="11">The sequence shown here is derived from an EMBL/GenBank/DDBJ whole genome shotgun (WGS) entry which is preliminary data.</text>
</comment>
<dbReference type="Proteomes" id="UP001479436">
    <property type="component" value="Unassembled WGS sequence"/>
</dbReference>
<feature type="domain" description="NodB homology" evidence="10">
    <location>
        <begin position="94"/>
        <end position="277"/>
    </location>
</feature>
<evidence type="ECO:0000256" key="8">
    <source>
        <dbReference type="SAM" id="SignalP"/>
    </source>
</evidence>
<evidence type="ECO:0008006" key="13">
    <source>
        <dbReference type="Google" id="ProtNLM"/>
    </source>
</evidence>
<proteinExistence type="predicted"/>
<dbReference type="SUPFAM" id="SSF57016">
    <property type="entry name" value="Plant lectins/antimicrobial peptides"/>
    <property type="match status" value="1"/>
</dbReference>
<keyword evidence="4 8" id="KW-0732">Signal</keyword>
<dbReference type="InterPro" id="IPR002509">
    <property type="entry name" value="NODB_dom"/>
</dbReference>
<dbReference type="SMART" id="SM00270">
    <property type="entry name" value="ChtBD1"/>
    <property type="match status" value="1"/>
</dbReference>
<comment type="caution">
    <text evidence="7">Lacks conserved residue(s) required for the propagation of feature annotation.</text>
</comment>
<keyword evidence="7" id="KW-1015">Disulfide bond</keyword>
<feature type="chain" id="PRO_5047168322" description="Glycoside hydrolase/deacetylase" evidence="8">
    <location>
        <begin position="20"/>
        <end position="290"/>
    </location>
</feature>
<evidence type="ECO:0000256" key="5">
    <source>
        <dbReference type="ARBA" id="ARBA00022801"/>
    </source>
</evidence>
<gene>
    <name evidence="11" type="ORF">K7432_012794</name>
</gene>
<evidence type="ECO:0000259" key="9">
    <source>
        <dbReference type="PROSITE" id="PS50941"/>
    </source>
</evidence>
<keyword evidence="3" id="KW-0479">Metal-binding</keyword>
<dbReference type="Gene3D" id="3.30.60.10">
    <property type="entry name" value="Endochitinase-like"/>
    <property type="match status" value="1"/>
</dbReference>
<dbReference type="Pfam" id="PF01522">
    <property type="entry name" value="Polysacc_deac_1"/>
    <property type="match status" value="1"/>
</dbReference>
<dbReference type="PROSITE" id="PS50941">
    <property type="entry name" value="CHIT_BIND_I_2"/>
    <property type="match status" value="1"/>
</dbReference>
<dbReference type="InterPro" id="IPR001002">
    <property type="entry name" value="Chitin-bd_1"/>
</dbReference>
<evidence type="ECO:0000256" key="3">
    <source>
        <dbReference type="ARBA" id="ARBA00022723"/>
    </source>
</evidence>
<reference evidence="11 12" key="1">
    <citation type="submission" date="2023-04" db="EMBL/GenBank/DDBJ databases">
        <title>Genome of Basidiobolus ranarum AG-B5.</title>
        <authorList>
            <person name="Stajich J.E."/>
            <person name="Carter-House D."/>
            <person name="Gryganskyi A."/>
        </authorList>
    </citation>
    <scope>NUCLEOTIDE SEQUENCE [LARGE SCALE GENOMIC DNA]</scope>
    <source>
        <strain evidence="11 12">AG-B5</strain>
    </source>
</reference>
<feature type="disulfide bond" evidence="7">
    <location>
        <begin position="62"/>
        <end position="66"/>
    </location>
</feature>
<evidence type="ECO:0000313" key="12">
    <source>
        <dbReference type="Proteomes" id="UP001479436"/>
    </source>
</evidence>
<evidence type="ECO:0000256" key="7">
    <source>
        <dbReference type="PROSITE-ProRule" id="PRU00261"/>
    </source>
</evidence>
<dbReference type="Pfam" id="PF00187">
    <property type="entry name" value="Chitin_bind_1"/>
    <property type="match status" value="1"/>
</dbReference>
<dbReference type="Gene3D" id="3.20.20.370">
    <property type="entry name" value="Glycoside hydrolase/deacetylase"/>
    <property type="match status" value="1"/>
</dbReference>
<dbReference type="InterPro" id="IPR011330">
    <property type="entry name" value="Glyco_hydro/deAcase_b/a-brl"/>
</dbReference>
<evidence type="ECO:0000256" key="2">
    <source>
        <dbReference type="ARBA" id="ARBA00022669"/>
    </source>
</evidence>
<keyword evidence="12" id="KW-1185">Reference proteome</keyword>
<evidence type="ECO:0000256" key="1">
    <source>
        <dbReference type="ARBA" id="ARBA00001941"/>
    </source>
</evidence>
<dbReference type="PANTHER" id="PTHR46471:SF2">
    <property type="entry name" value="CHITIN DEACETYLASE-RELATED"/>
    <property type="match status" value="1"/>
</dbReference>
<dbReference type="EMBL" id="JASJQH010001161">
    <property type="protein sequence ID" value="KAK9761924.1"/>
    <property type="molecule type" value="Genomic_DNA"/>
</dbReference>
<dbReference type="CDD" id="cd10951">
    <property type="entry name" value="CE4_ClCDA_like"/>
    <property type="match status" value="1"/>
</dbReference>
<feature type="signal peptide" evidence="8">
    <location>
        <begin position="1"/>
        <end position="19"/>
    </location>
</feature>
<feature type="disulfide bond" evidence="7">
    <location>
        <begin position="39"/>
        <end position="51"/>
    </location>
</feature>
<feature type="disulfide bond" evidence="7">
    <location>
        <begin position="44"/>
        <end position="58"/>
    </location>
</feature>
<keyword evidence="6" id="KW-0119">Carbohydrate metabolism</keyword>
<organism evidence="11 12">
    <name type="scientific">Basidiobolus ranarum</name>
    <dbReference type="NCBI Taxonomy" id="34480"/>
    <lineage>
        <taxon>Eukaryota</taxon>
        <taxon>Fungi</taxon>
        <taxon>Fungi incertae sedis</taxon>
        <taxon>Zoopagomycota</taxon>
        <taxon>Entomophthoromycotina</taxon>
        <taxon>Basidiobolomycetes</taxon>
        <taxon>Basidiobolales</taxon>
        <taxon>Basidiobolaceae</taxon>
        <taxon>Basidiobolus</taxon>
    </lineage>
</organism>
<protein>
    <recommendedName>
        <fullName evidence="13">Glycoside hydrolase/deacetylase</fullName>
    </recommendedName>
</protein>
<comment type="cofactor">
    <cofactor evidence="1">
        <name>Co(2+)</name>
        <dbReference type="ChEBI" id="CHEBI:48828"/>
    </cofactor>
</comment>
<keyword evidence="2 7" id="KW-0147">Chitin-binding</keyword>
<dbReference type="SUPFAM" id="SSF88713">
    <property type="entry name" value="Glycoside hydrolase/deacetylase"/>
    <property type="match status" value="1"/>
</dbReference>
<dbReference type="PROSITE" id="PS51677">
    <property type="entry name" value="NODB"/>
    <property type="match status" value="1"/>
</dbReference>